<dbReference type="EMBL" id="BAABKN010000014">
    <property type="protein sequence ID" value="GAA4739508.1"/>
    <property type="molecule type" value="Genomic_DNA"/>
</dbReference>
<reference evidence="3" key="1">
    <citation type="journal article" date="2019" name="Int. J. Syst. Evol. Microbiol.">
        <title>The Global Catalogue of Microorganisms (GCM) 10K type strain sequencing project: providing services to taxonomists for standard genome sequencing and annotation.</title>
        <authorList>
            <consortium name="The Broad Institute Genomics Platform"/>
            <consortium name="The Broad Institute Genome Sequencing Center for Infectious Disease"/>
            <person name="Wu L."/>
            <person name="Ma J."/>
        </authorList>
    </citation>
    <scope>NUCLEOTIDE SEQUENCE [LARGE SCALE GENOMIC DNA]</scope>
    <source>
        <strain evidence="3">JCM 18532</strain>
    </source>
</reference>
<dbReference type="Proteomes" id="UP001499882">
    <property type="component" value="Unassembled WGS sequence"/>
</dbReference>
<evidence type="ECO:0008006" key="4">
    <source>
        <dbReference type="Google" id="ProtNLM"/>
    </source>
</evidence>
<accession>A0ABP8YTU6</accession>
<evidence type="ECO:0000256" key="1">
    <source>
        <dbReference type="SAM" id="MobiDB-lite"/>
    </source>
</evidence>
<sequence>MRRLSALALTVALTAAGCTSDGAPSDPESGPTVSPMELEPADPPAPFRAASRRGLDSSMVAQCSDLRGPARNSGLAVRFLMPTGYSAYDRNGATCDFTAAAFGTEFYVSFESQSTLKSEKERDLDPREDEGGDDSIGDISYAADVPVLGDHAGERLDYYCYCDGQELDYRTVQASGVRLTWITPHGQQARRKPAYDTVTSSMALVRSDRSTCHSRGRTALYRPPVPQTESIDFYSARCHLYLRPGRGSLHRYAEVELRPSVSLAERAERLRRNKHVASVRYEPGAALLRGRPADRLTWVVVREKPGPYQAPTGRWRGISLATPEVRVTWTARPHRWRSEADDARRFFDSVRVEPAPLP</sequence>
<name>A0ABP8YTU6_9ACTN</name>
<evidence type="ECO:0000313" key="3">
    <source>
        <dbReference type="Proteomes" id="UP001499882"/>
    </source>
</evidence>
<proteinExistence type="predicted"/>
<feature type="region of interest" description="Disordered" evidence="1">
    <location>
        <begin position="117"/>
        <end position="136"/>
    </location>
</feature>
<gene>
    <name evidence="2" type="ORF">GCM10023350_24910</name>
</gene>
<protein>
    <recommendedName>
        <fullName evidence="4">DUF3558 domain-containing protein</fullName>
    </recommendedName>
</protein>
<evidence type="ECO:0000313" key="2">
    <source>
        <dbReference type="EMBL" id="GAA4739508.1"/>
    </source>
</evidence>
<dbReference type="PROSITE" id="PS51257">
    <property type="entry name" value="PROKAR_LIPOPROTEIN"/>
    <property type="match status" value="1"/>
</dbReference>
<comment type="caution">
    <text evidence="2">The sequence shown here is derived from an EMBL/GenBank/DDBJ whole genome shotgun (WGS) entry which is preliminary data.</text>
</comment>
<organism evidence="2 3">
    <name type="scientific">Nocardioides endophyticus</name>
    <dbReference type="NCBI Taxonomy" id="1353775"/>
    <lineage>
        <taxon>Bacteria</taxon>
        <taxon>Bacillati</taxon>
        <taxon>Actinomycetota</taxon>
        <taxon>Actinomycetes</taxon>
        <taxon>Propionibacteriales</taxon>
        <taxon>Nocardioidaceae</taxon>
        <taxon>Nocardioides</taxon>
    </lineage>
</organism>
<keyword evidence="3" id="KW-1185">Reference proteome</keyword>
<dbReference type="RefSeq" id="WP_345527096.1">
    <property type="nucleotide sequence ID" value="NZ_BAABKN010000014.1"/>
</dbReference>
<feature type="compositionally biased region" description="Acidic residues" evidence="1">
    <location>
        <begin position="126"/>
        <end position="136"/>
    </location>
</feature>
<feature type="region of interest" description="Disordered" evidence="1">
    <location>
        <begin position="19"/>
        <end position="50"/>
    </location>
</feature>